<dbReference type="OrthoDB" id="3177103at2"/>
<reference evidence="3 4" key="1">
    <citation type="submission" date="2017-03" db="EMBL/GenBank/DDBJ databases">
        <authorList>
            <person name="Afonso C.L."/>
            <person name="Miller P.J."/>
            <person name="Scott M.A."/>
            <person name="Spackman E."/>
            <person name="Goraichik I."/>
            <person name="Dimitrov K.M."/>
            <person name="Suarez D.L."/>
            <person name="Swayne D.E."/>
        </authorList>
    </citation>
    <scope>NUCLEOTIDE SEQUENCE [LARGE SCALE GENOMIC DNA]</scope>
    <source>
        <strain evidence="3 4">CECT 7691</strain>
    </source>
</reference>
<organism evidence="3 4">
    <name type="scientific">Oceanibacterium hippocampi</name>
    <dbReference type="NCBI Taxonomy" id="745714"/>
    <lineage>
        <taxon>Bacteria</taxon>
        <taxon>Pseudomonadati</taxon>
        <taxon>Pseudomonadota</taxon>
        <taxon>Alphaproteobacteria</taxon>
        <taxon>Sneathiellales</taxon>
        <taxon>Sneathiellaceae</taxon>
        <taxon>Oceanibacterium</taxon>
    </lineage>
</organism>
<evidence type="ECO:0000259" key="2">
    <source>
        <dbReference type="Pfam" id="PF00535"/>
    </source>
</evidence>
<dbReference type="Pfam" id="PF00535">
    <property type="entry name" value="Glycos_transf_2"/>
    <property type="match status" value="1"/>
</dbReference>
<sequence>MSNTVATASVAAAAEGAPDWSALRIAVLVPCYNEEAAIEAVVRDFRKALPTATVYVYDNNSKDRTVEIARAAGAVVRQETRQGKGFVVRRMFADIEADIYIMVDGDDTYEAAAAPRLVEALASRGLDMVNGARLETDDAAYRAGHKFGNWMLSKIVRTVFGDEFRDMLSGYRVFSRRFVKSFPVMSAGFEIETELTIHALGLEMPSTEVMTSFSDRPAGSASKLNTFRDGFRILWTIMKLLKQERPMQLFSWSAFLLALVSVILIYPIVVTYLQTGVVPRFPTAILSTGLMLAAFLSFACGLILDTVTRGREEAKRMRYLAEPSVLTTLERLRERQAGNS</sequence>
<keyword evidence="1" id="KW-0472">Membrane</keyword>
<dbReference type="AlphaFoldDB" id="A0A1Y5RX09"/>
<dbReference type="Proteomes" id="UP000193200">
    <property type="component" value="Unassembled WGS sequence"/>
</dbReference>
<dbReference type="InterPro" id="IPR029044">
    <property type="entry name" value="Nucleotide-diphossugar_trans"/>
</dbReference>
<feature type="domain" description="Glycosyltransferase 2-like" evidence="2">
    <location>
        <begin position="27"/>
        <end position="179"/>
    </location>
</feature>
<gene>
    <name evidence="3" type="ORF">OCH7691_00881</name>
</gene>
<dbReference type="InterPro" id="IPR001173">
    <property type="entry name" value="Glyco_trans_2-like"/>
</dbReference>
<keyword evidence="4" id="KW-1185">Reference proteome</keyword>
<dbReference type="Gene3D" id="3.90.550.10">
    <property type="entry name" value="Spore Coat Polysaccharide Biosynthesis Protein SpsA, Chain A"/>
    <property type="match status" value="1"/>
</dbReference>
<protein>
    <submittedName>
        <fullName evidence="3">Undecaprenyl-phosphate mannosyltransferase</fullName>
        <ecNumber evidence="3">2.4.1.54</ecNumber>
    </submittedName>
</protein>
<dbReference type="PANTHER" id="PTHR48090:SF7">
    <property type="entry name" value="RFBJ PROTEIN"/>
    <property type="match status" value="1"/>
</dbReference>
<evidence type="ECO:0000256" key="1">
    <source>
        <dbReference type="SAM" id="Phobius"/>
    </source>
</evidence>
<keyword evidence="3" id="KW-0808">Transferase</keyword>
<name>A0A1Y5RX09_9PROT</name>
<keyword evidence="1" id="KW-0812">Transmembrane</keyword>
<dbReference type="RefSeq" id="WP_085882166.1">
    <property type="nucleotide sequence ID" value="NZ_FWFR01000001.1"/>
</dbReference>
<dbReference type="EC" id="2.4.1.54" evidence="3"/>
<dbReference type="CDD" id="cd04179">
    <property type="entry name" value="DPM_DPG-synthase_like"/>
    <property type="match status" value="1"/>
</dbReference>
<keyword evidence="1" id="KW-1133">Transmembrane helix</keyword>
<dbReference type="InterPro" id="IPR050256">
    <property type="entry name" value="Glycosyltransferase_2"/>
</dbReference>
<evidence type="ECO:0000313" key="4">
    <source>
        <dbReference type="Proteomes" id="UP000193200"/>
    </source>
</evidence>
<dbReference type="SUPFAM" id="SSF53448">
    <property type="entry name" value="Nucleotide-diphospho-sugar transferases"/>
    <property type="match status" value="1"/>
</dbReference>
<accession>A0A1Y5RX09</accession>
<feature type="transmembrane region" description="Helical" evidence="1">
    <location>
        <begin position="285"/>
        <end position="308"/>
    </location>
</feature>
<dbReference type="GO" id="GO:0047267">
    <property type="term" value="F:undecaprenyl-phosphate mannosyltransferase activity"/>
    <property type="evidence" value="ECO:0007669"/>
    <property type="project" value="UniProtKB-EC"/>
</dbReference>
<evidence type="ECO:0000313" key="3">
    <source>
        <dbReference type="EMBL" id="SLN27273.1"/>
    </source>
</evidence>
<feature type="transmembrane region" description="Helical" evidence="1">
    <location>
        <begin position="249"/>
        <end position="273"/>
    </location>
</feature>
<keyword evidence="3" id="KW-0328">Glycosyltransferase</keyword>
<dbReference type="PANTHER" id="PTHR48090">
    <property type="entry name" value="UNDECAPRENYL-PHOSPHATE 4-DEOXY-4-FORMAMIDO-L-ARABINOSE TRANSFERASE-RELATED"/>
    <property type="match status" value="1"/>
</dbReference>
<dbReference type="EMBL" id="FWFR01000001">
    <property type="protein sequence ID" value="SLN27273.1"/>
    <property type="molecule type" value="Genomic_DNA"/>
</dbReference>
<dbReference type="InParanoid" id="A0A1Y5RX09"/>
<proteinExistence type="predicted"/>